<evidence type="ECO:0000256" key="1">
    <source>
        <dbReference type="ARBA" id="ARBA00004173"/>
    </source>
</evidence>
<feature type="compositionally biased region" description="Acidic residues" evidence="8">
    <location>
        <begin position="266"/>
        <end position="295"/>
    </location>
</feature>
<dbReference type="GO" id="GO:0046872">
    <property type="term" value="F:metal ion binding"/>
    <property type="evidence" value="ECO:0007669"/>
    <property type="project" value="UniProtKB-KW"/>
</dbReference>
<keyword evidence="10" id="KW-1185">Reference proteome</keyword>
<evidence type="ECO:0000313" key="10">
    <source>
        <dbReference type="Proteomes" id="UP000672032"/>
    </source>
</evidence>
<comment type="function">
    <text evidence="7">Mitochondrial ribosome (mitoribosome) assembly factor. Binds at the interface of the head and body domains of the mitochondrial small ribosomal subunit (mt-SSU), occluding the mRNA channel and preventing compaction of the head domain towards the body. Probable inactive methyltransferase: retains the characteristic folding and ability to bind S-adenosyl-L-methionine, but it probably lost its methyltransferase activity.</text>
</comment>
<feature type="region of interest" description="Disordered" evidence="8">
    <location>
        <begin position="792"/>
        <end position="817"/>
    </location>
</feature>
<sequence>MLTARKVPGACHSCRSQLLSLFEYGFTRPTASAASSHARCRDLRSRSIQPRPNTLRLFSTTLARSEEPRTVASTAEPEAETGVAKAKAEAEAEAEAAEIESVVRQARQTFGETLPKDYLSPQEYQLYERLYGPPLRETRPEDLEYLQVEGEDIAKDGPSGNILLRENADGIFEEIEFDPELGFKVVEGGSDGFASASEGEELEEEGEPDMELEGEESSMVTESPVESHAPTITFQAKNQREADAMARLQIDMDEAMARAVEQENTVFDEENEEETSEEPEEELFEDEENEEDDYESYTSSDEVRTHPHTRTGRFGTSPSTISLPKEQFVTPITELLERTSIKHVKEAAEKAFGGKWLPYSSSTPSVGKLKLLPQKHVGLDAAQHRMSEIEADAYLAGVMSGTYTSVMSTLVEVRKRLGSEWVREMLFREGGQGPRILDAGAGGAGILAWKEILRAEWDVLRDDGIVEGDEPTSGKHTVLTGADTLRHRISRLLENTTFLPRLPDYVHSSSGEDQLDGGPAQPRKTYDLIIAPHMLFPLKEDYRRKKLVQNLWSMLDPEGGVLILIEKGLPRGFEAIAGARSLLLDSHISSPGDESVEKELQSISDNEPRFTEKEHGMIIAPCTNHTKCPMYPVPGLTPGRKDFCHFEQRYIRPPYLQRILGASSRNHEDVRYSYLAVRRGIDGRKVEDILQGDAATDQSFAGYEKHDLPDGPDIPEDGDVLFHPLSLPRSMLPPLKRRGHVTLDVCTPSGKLERWTIPKSFSKVAYRDARKSKWGDLWALGAKTRVLRQPRLGRGGEGAVNSKGSKPGKVLSKSAAKKKKNKFNIIMGREGMEGLEESRDSKRIFRPEKRTKGGRFYKPKKPITEDDI</sequence>
<keyword evidence="2" id="KW-0479">Metal-binding</keyword>
<dbReference type="AlphaFoldDB" id="A0A8A3PB79"/>
<evidence type="ECO:0000256" key="6">
    <source>
        <dbReference type="ARBA" id="ARBA00023128"/>
    </source>
</evidence>
<comment type="subcellular location">
    <subcellularLocation>
        <location evidence="1">Mitochondrion</location>
    </subcellularLocation>
</comment>
<feature type="compositionally biased region" description="Basic residues" evidence="8">
    <location>
        <begin position="852"/>
        <end position="861"/>
    </location>
</feature>
<feature type="compositionally biased region" description="Acidic residues" evidence="8">
    <location>
        <begin position="198"/>
        <end position="213"/>
    </location>
</feature>
<evidence type="ECO:0008006" key="11">
    <source>
        <dbReference type="Google" id="ProtNLM"/>
    </source>
</evidence>
<dbReference type="GO" id="GO:0008168">
    <property type="term" value="F:methyltransferase activity"/>
    <property type="evidence" value="ECO:0007669"/>
    <property type="project" value="InterPro"/>
</dbReference>
<evidence type="ECO:0000256" key="5">
    <source>
        <dbReference type="ARBA" id="ARBA00023014"/>
    </source>
</evidence>
<keyword evidence="3" id="KW-0809">Transit peptide</keyword>
<evidence type="ECO:0000256" key="2">
    <source>
        <dbReference type="ARBA" id="ARBA00022723"/>
    </source>
</evidence>
<dbReference type="PANTHER" id="PTHR13184">
    <property type="entry name" value="37S RIBOSOMAL PROTEIN S22"/>
    <property type="match status" value="1"/>
</dbReference>
<proteinExistence type="predicted"/>
<organism evidence="9 10">
    <name type="scientific">Monilinia vaccinii-corymbosi</name>
    <dbReference type="NCBI Taxonomy" id="61207"/>
    <lineage>
        <taxon>Eukaryota</taxon>
        <taxon>Fungi</taxon>
        <taxon>Dikarya</taxon>
        <taxon>Ascomycota</taxon>
        <taxon>Pezizomycotina</taxon>
        <taxon>Leotiomycetes</taxon>
        <taxon>Helotiales</taxon>
        <taxon>Sclerotiniaceae</taxon>
        <taxon>Monilinia</taxon>
    </lineage>
</organism>
<keyword evidence="4" id="KW-0408">Iron</keyword>
<dbReference type="EMBL" id="CP063407">
    <property type="protein sequence ID" value="QSZ32347.1"/>
    <property type="molecule type" value="Genomic_DNA"/>
</dbReference>
<dbReference type="GO" id="GO:0006412">
    <property type="term" value="P:translation"/>
    <property type="evidence" value="ECO:0007669"/>
    <property type="project" value="InterPro"/>
</dbReference>
<name>A0A8A3PB79_9HELO</name>
<dbReference type="PANTHER" id="PTHR13184:SF5">
    <property type="entry name" value="METHYLTRANSFERASE-LIKE PROTEIN 17, MITOCHONDRIAL"/>
    <property type="match status" value="1"/>
</dbReference>
<evidence type="ECO:0000256" key="7">
    <source>
        <dbReference type="ARBA" id="ARBA00045681"/>
    </source>
</evidence>
<dbReference type="InterPro" id="IPR052571">
    <property type="entry name" value="Mt_RNA_Methyltransferase"/>
</dbReference>
<keyword evidence="5" id="KW-0411">Iron-sulfur</keyword>
<gene>
    <name evidence="9" type="ORF">DSL72_001921</name>
</gene>
<dbReference type="OrthoDB" id="421327at2759"/>
<protein>
    <recommendedName>
        <fullName evidence="11">37S ribosomal protein Rsm22</fullName>
    </recommendedName>
</protein>
<feature type="region of interest" description="Disordered" evidence="8">
    <location>
        <begin position="264"/>
        <end position="322"/>
    </location>
</feature>
<feature type="region of interest" description="Disordered" evidence="8">
    <location>
        <begin position="191"/>
        <end position="213"/>
    </location>
</feature>
<dbReference type="GO" id="GO:0005763">
    <property type="term" value="C:mitochondrial small ribosomal subunit"/>
    <property type="evidence" value="ECO:0007669"/>
    <property type="project" value="TreeGrafter"/>
</dbReference>
<dbReference type="InterPro" id="IPR029063">
    <property type="entry name" value="SAM-dependent_MTases_sf"/>
</dbReference>
<evidence type="ECO:0000256" key="8">
    <source>
        <dbReference type="SAM" id="MobiDB-lite"/>
    </source>
</evidence>
<feature type="compositionally biased region" description="Basic and acidic residues" evidence="8">
    <location>
        <begin position="834"/>
        <end position="851"/>
    </location>
</feature>
<evidence type="ECO:0000313" key="9">
    <source>
        <dbReference type="EMBL" id="QSZ32347.1"/>
    </source>
</evidence>
<dbReference type="Pfam" id="PF09243">
    <property type="entry name" value="Rsm22"/>
    <property type="match status" value="1"/>
</dbReference>
<dbReference type="GO" id="GO:0051536">
    <property type="term" value="F:iron-sulfur cluster binding"/>
    <property type="evidence" value="ECO:0007669"/>
    <property type="project" value="UniProtKB-KW"/>
</dbReference>
<keyword evidence="6" id="KW-0496">Mitochondrion</keyword>
<accession>A0A8A3PB79</accession>
<dbReference type="Proteomes" id="UP000672032">
    <property type="component" value="Chromosome 3"/>
</dbReference>
<reference evidence="9" key="1">
    <citation type="submission" date="2020-10" db="EMBL/GenBank/DDBJ databases">
        <title>Genome Sequence of Monilinia vaccinii-corymbosi Sheds Light on Mummy Berry Disease Infection of Blueberry and Mating Type.</title>
        <authorList>
            <person name="Yow A.G."/>
            <person name="Zhang Y."/>
            <person name="Bansal K."/>
            <person name="Eacker S.M."/>
            <person name="Sullivan S."/>
            <person name="Liachko I."/>
            <person name="Cubeta M.A."/>
            <person name="Rollins J.A."/>
            <person name="Ashrafi H."/>
        </authorList>
    </citation>
    <scope>NUCLEOTIDE SEQUENCE</scope>
    <source>
        <strain evidence="9">RL-1</strain>
    </source>
</reference>
<evidence type="ECO:0000256" key="3">
    <source>
        <dbReference type="ARBA" id="ARBA00022946"/>
    </source>
</evidence>
<dbReference type="GO" id="GO:0003735">
    <property type="term" value="F:structural constituent of ribosome"/>
    <property type="evidence" value="ECO:0007669"/>
    <property type="project" value="TreeGrafter"/>
</dbReference>
<feature type="region of interest" description="Disordered" evidence="8">
    <location>
        <begin position="834"/>
        <end position="868"/>
    </location>
</feature>
<dbReference type="SUPFAM" id="SSF53335">
    <property type="entry name" value="S-adenosyl-L-methionine-dependent methyltransferases"/>
    <property type="match status" value="1"/>
</dbReference>
<evidence type="ECO:0000256" key="4">
    <source>
        <dbReference type="ARBA" id="ARBA00023004"/>
    </source>
</evidence>
<dbReference type="InterPro" id="IPR015324">
    <property type="entry name" value="Ribosomal_Rsm22-like"/>
</dbReference>